<dbReference type="Pfam" id="PF12802">
    <property type="entry name" value="MarR_2"/>
    <property type="match status" value="1"/>
</dbReference>
<feature type="domain" description="HTH marR-type" evidence="4">
    <location>
        <begin position="1"/>
        <end position="136"/>
    </location>
</feature>
<protein>
    <submittedName>
        <fullName evidence="6">GNAT family N-acetyltransferase</fullName>
        <ecNumber evidence="6">2.3.1.-</ecNumber>
    </submittedName>
</protein>
<evidence type="ECO:0000259" key="5">
    <source>
        <dbReference type="PROSITE" id="PS51186"/>
    </source>
</evidence>
<dbReference type="PANTHER" id="PTHR43877:SF2">
    <property type="entry name" value="AMINOALKYLPHOSPHONATE N-ACETYLTRANSFERASE-RELATED"/>
    <property type="match status" value="1"/>
</dbReference>
<keyword evidence="2 6" id="KW-0012">Acyltransferase</keyword>
<sequence length="312" mass="34086">MEAAAVEQVRRFNRTVTQRIGALEDEYMARERSLGLARVLWEVGADGADVRQLRERLGLDSGYLSRLLRTLEADGLVVVAAGRGDGRVRTVRLTPAGLGERRELETRSDELAASILRPLSERQRARLVEAMAEVERLLTTSMVAVAPLDPRHPHARHCIRAYYEELAGRFPGGFDPGRSISAADDELTPPSGVLLVATLHGEPVGCGALKFHAGAPAEVKRMWVAPTTRGLGLGRRLLAELEAVAATAGTTVLRLETNNTLHEALQLYRSTGYEEVDPFNAEPYAHHWFEKRVSPRPPRLPGEPAGEGDAVG</sequence>
<dbReference type="RefSeq" id="WP_223093159.1">
    <property type="nucleotide sequence ID" value="NZ_CP061913.1"/>
</dbReference>
<dbReference type="EMBL" id="JBHMCA010000043">
    <property type="protein sequence ID" value="MFB9445768.1"/>
    <property type="molecule type" value="Genomic_DNA"/>
</dbReference>
<reference evidence="6 7" key="1">
    <citation type="submission" date="2024-09" db="EMBL/GenBank/DDBJ databases">
        <authorList>
            <person name="Sun Q."/>
            <person name="Mori K."/>
        </authorList>
    </citation>
    <scope>NUCLEOTIDE SEQUENCE [LARGE SCALE GENOMIC DNA]</scope>
    <source>
        <strain evidence="6 7">JCM 3307</strain>
    </source>
</reference>
<dbReference type="PROSITE" id="PS50995">
    <property type="entry name" value="HTH_MARR_2"/>
    <property type="match status" value="1"/>
</dbReference>
<dbReference type="GO" id="GO:0016746">
    <property type="term" value="F:acyltransferase activity"/>
    <property type="evidence" value="ECO:0007669"/>
    <property type="project" value="UniProtKB-KW"/>
</dbReference>
<organism evidence="6 7">
    <name type="scientific">Dactylosporangium vinaceum</name>
    <dbReference type="NCBI Taxonomy" id="53362"/>
    <lineage>
        <taxon>Bacteria</taxon>
        <taxon>Bacillati</taxon>
        <taxon>Actinomycetota</taxon>
        <taxon>Actinomycetes</taxon>
        <taxon>Micromonosporales</taxon>
        <taxon>Micromonosporaceae</taxon>
        <taxon>Dactylosporangium</taxon>
    </lineage>
</organism>
<comment type="caution">
    <text evidence="6">The sequence shown here is derived from an EMBL/GenBank/DDBJ whole genome shotgun (WGS) entry which is preliminary data.</text>
</comment>
<dbReference type="Gene3D" id="1.10.10.10">
    <property type="entry name" value="Winged helix-like DNA-binding domain superfamily/Winged helix DNA-binding domain"/>
    <property type="match status" value="1"/>
</dbReference>
<evidence type="ECO:0000313" key="6">
    <source>
        <dbReference type="EMBL" id="MFB9445768.1"/>
    </source>
</evidence>
<dbReference type="InterPro" id="IPR036390">
    <property type="entry name" value="WH_DNA-bd_sf"/>
</dbReference>
<dbReference type="InterPro" id="IPR000835">
    <property type="entry name" value="HTH_MarR-typ"/>
</dbReference>
<accession>A0ABV5MAA0</accession>
<evidence type="ECO:0000256" key="2">
    <source>
        <dbReference type="ARBA" id="ARBA00023315"/>
    </source>
</evidence>
<keyword evidence="7" id="KW-1185">Reference proteome</keyword>
<proteinExistence type="predicted"/>
<evidence type="ECO:0000256" key="3">
    <source>
        <dbReference type="SAM" id="MobiDB-lite"/>
    </source>
</evidence>
<dbReference type="Pfam" id="PF13508">
    <property type="entry name" value="Acetyltransf_7"/>
    <property type="match status" value="1"/>
</dbReference>
<feature type="region of interest" description="Disordered" evidence="3">
    <location>
        <begin position="293"/>
        <end position="312"/>
    </location>
</feature>
<dbReference type="Proteomes" id="UP001589608">
    <property type="component" value="Unassembled WGS sequence"/>
</dbReference>
<dbReference type="SUPFAM" id="SSF46785">
    <property type="entry name" value="Winged helix' DNA-binding domain"/>
    <property type="match status" value="1"/>
</dbReference>
<keyword evidence="1 6" id="KW-0808">Transferase</keyword>
<dbReference type="InterPro" id="IPR000182">
    <property type="entry name" value="GNAT_dom"/>
</dbReference>
<feature type="domain" description="N-acetyltransferase" evidence="5">
    <location>
        <begin position="153"/>
        <end position="294"/>
    </location>
</feature>
<dbReference type="PANTHER" id="PTHR43877">
    <property type="entry name" value="AMINOALKYLPHOSPHONATE N-ACETYLTRANSFERASE-RELATED-RELATED"/>
    <property type="match status" value="1"/>
</dbReference>
<dbReference type="EC" id="2.3.1.-" evidence="6"/>
<name>A0ABV5MAA0_9ACTN</name>
<dbReference type="SMART" id="SM00347">
    <property type="entry name" value="HTH_MARR"/>
    <property type="match status" value="1"/>
</dbReference>
<evidence type="ECO:0000256" key="1">
    <source>
        <dbReference type="ARBA" id="ARBA00022679"/>
    </source>
</evidence>
<evidence type="ECO:0000259" key="4">
    <source>
        <dbReference type="PROSITE" id="PS50995"/>
    </source>
</evidence>
<evidence type="ECO:0000313" key="7">
    <source>
        <dbReference type="Proteomes" id="UP001589608"/>
    </source>
</evidence>
<gene>
    <name evidence="6" type="ORF">ACFFTR_22030</name>
</gene>
<dbReference type="InterPro" id="IPR016181">
    <property type="entry name" value="Acyl_CoA_acyltransferase"/>
</dbReference>
<dbReference type="SUPFAM" id="SSF55729">
    <property type="entry name" value="Acyl-CoA N-acyltransferases (Nat)"/>
    <property type="match status" value="1"/>
</dbReference>
<dbReference type="PROSITE" id="PS51186">
    <property type="entry name" value="GNAT"/>
    <property type="match status" value="1"/>
</dbReference>
<dbReference type="InterPro" id="IPR050832">
    <property type="entry name" value="Bact_Acetyltransf"/>
</dbReference>
<dbReference type="InterPro" id="IPR036388">
    <property type="entry name" value="WH-like_DNA-bd_sf"/>
</dbReference>
<dbReference type="Gene3D" id="3.40.630.30">
    <property type="match status" value="1"/>
</dbReference>